<gene>
    <name evidence="8" type="ORF">PVAG01_07456</name>
</gene>
<dbReference type="InterPro" id="IPR050987">
    <property type="entry name" value="AtrR-like"/>
</dbReference>
<comment type="subcellular location">
    <subcellularLocation>
        <location evidence="1">Nucleus</location>
    </subcellularLocation>
</comment>
<evidence type="ECO:0000256" key="1">
    <source>
        <dbReference type="ARBA" id="ARBA00004123"/>
    </source>
</evidence>
<name>A0ABR4PD98_9HELO</name>
<feature type="compositionally biased region" description="Polar residues" evidence="6">
    <location>
        <begin position="44"/>
        <end position="58"/>
    </location>
</feature>
<accession>A0ABR4PD98</accession>
<evidence type="ECO:0000256" key="4">
    <source>
        <dbReference type="ARBA" id="ARBA00023163"/>
    </source>
</evidence>
<keyword evidence="5" id="KW-0539">Nucleus</keyword>
<evidence type="ECO:0000256" key="5">
    <source>
        <dbReference type="ARBA" id="ARBA00023242"/>
    </source>
</evidence>
<organism evidence="8 9">
    <name type="scientific">Phlyctema vagabunda</name>
    <dbReference type="NCBI Taxonomy" id="108571"/>
    <lineage>
        <taxon>Eukaryota</taxon>
        <taxon>Fungi</taxon>
        <taxon>Dikarya</taxon>
        <taxon>Ascomycota</taxon>
        <taxon>Pezizomycotina</taxon>
        <taxon>Leotiomycetes</taxon>
        <taxon>Helotiales</taxon>
        <taxon>Dermateaceae</taxon>
        <taxon>Phlyctema</taxon>
    </lineage>
</organism>
<dbReference type="CDD" id="cd12148">
    <property type="entry name" value="fungal_TF_MHR"/>
    <property type="match status" value="1"/>
</dbReference>
<feature type="compositionally biased region" description="Polar residues" evidence="6">
    <location>
        <begin position="72"/>
        <end position="108"/>
    </location>
</feature>
<comment type="caution">
    <text evidence="8">The sequence shown here is derived from an EMBL/GenBank/DDBJ whole genome shotgun (WGS) entry which is preliminary data.</text>
</comment>
<proteinExistence type="predicted"/>
<dbReference type="EMBL" id="JBFCZG010000006">
    <property type="protein sequence ID" value="KAL3421011.1"/>
    <property type="molecule type" value="Genomic_DNA"/>
</dbReference>
<dbReference type="Proteomes" id="UP001629113">
    <property type="component" value="Unassembled WGS sequence"/>
</dbReference>
<keyword evidence="3" id="KW-0238">DNA-binding</keyword>
<keyword evidence="2" id="KW-0805">Transcription regulation</keyword>
<dbReference type="Pfam" id="PF04082">
    <property type="entry name" value="Fungal_trans"/>
    <property type="match status" value="1"/>
</dbReference>
<sequence length="696" mass="78251">MKHFNAPRSPKLWLMNLIVGDGLKPTCSTCARAGNTNCIYDNDASTLKNANPSTTSGPGATWWKKRGDRQGPSHSSNGSNASTTSPNSSVPPQGAPNTETETSNQAAPHSTPLDILALQARTFSSISTNQEARQEYQSPYQSPKAVTQASSDSTEIFNFDNVTMEYPLDIDGSSIADNLFCDPWIFDSSIPDLNGEFRTYSFNKFVKEPPSRMKTLTERLFPTSPKDISDIPDAPSGLDKHRTEYGMDSSIFSLTLDWFNSLSPNTLALDTSVESSVNKLIKKLRTQPTQIPTHEKDHFREETTLSQTSLPVLHSYIKAFFEHPLSCYSSIEDAHEWLGAYFSTDLSARLSVEPLLNAIAAIGCRTLNAKSSSNHSQADDYFSAALAARGRLLEGESSVLKIQSLVTMALYLYGSREDELTWSIVSNAVQLSLMLRLNKSRDITNLSQSNHDAGMLRQLFWVIYAIEKPLVMQLNRYSLIEDTSVDYAPELQPDCASTYNTDKLLYLLHLVHYAKICSMIMKSLYSFSKSQQRKDLIPTIRQIKTLLIEWKECLPDSLQVLPQGFKLVPGMMPHQMRDMVSFTLKYHEAMMVIHQRGEMCVQSARSIFSLMHFFECDQSNLNWANCRLPIAAYIMLLINILEVSKPQVTKDNMPYLIIANGWYGRLALSLDWDFGFTELMELSQVAQRIWTIAQNN</sequence>
<feature type="domain" description="Xylanolytic transcriptional activator regulatory" evidence="7">
    <location>
        <begin position="320"/>
        <end position="551"/>
    </location>
</feature>
<feature type="region of interest" description="Disordered" evidence="6">
    <location>
        <begin position="44"/>
        <end position="108"/>
    </location>
</feature>
<keyword evidence="9" id="KW-1185">Reference proteome</keyword>
<dbReference type="PANTHER" id="PTHR46910">
    <property type="entry name" value="TRANSCRIPTION FACTOR PDR1"/>
    <property type="match status" value="1"/>
</dbReference>
<dbReference type="InterPro" id="IPR007219">
    <property type="entry name" value="XnlR_reg_dom"/>
</dbReference>
<evidence type="ECO:0000313" key="9">
    <source>
        <dbReference type="Proteomes" id="UP001629113"/>
    </source>
</evidence>
<keyword evidence="4" id="KW-0804">Transcription</keyword>
<reference evidence="8 9" key="1">
    <citation type="submission" date="2024-06" db="EMBL/GenBank/DDBJ databases">
        <title>Complete genome of Phlyctema vagabunda strain 19-DSS-EL-015.</title>
        <authorList>
            <person name="Fiorenzani C."/>
        </authorList>
    </citation>
    <scope>NUCLEOTIDE SEQUENCE [LARGE SCALE GENOMIC DNA]</scope>
    <source>
        <strain evidence="8 9">19-DSS-EL-015</strain>
    </source>
</reference>
<evidence type="ECO:0000256" key="3">
    <source>
        <dbReference type="ARBA" id="ARBA00023125"/>
    </source>
</evidence>
<evidence type="ECO:0000256" key="2">
    <source>
        <dbReference type="ARBA" id="ARBA00023015"/>
    </source>
</evidence>
<evidence type="ECO:0000256" key="6">
    <source>
        <dbReference type="SAM" id="MobiDB-lite"/>
    </source>
</evidence>
<dbReference type="PANTHER" id="PTHR46910:SF37">
    <property type="entry name" value="ZN(II)2CYS6 TRANSCRIPTION FACTOR (EUROFUNG)"/>
    <property type="match status" value="1"/>
</dbReference>
<protein>
    <submittedName>
        <fullName evidence="8">Transcriptional regulatory protein</fullName>
    </submittedName>
</protein>
<evidence type="ECO:0000259" key="7">
    <source>
        <dbReference type="Pfam" id="PF04082"/>
    </source>
</evidence>
<evidence type="ECO:0000313" key="8">
    <source>
        <dbReference type="EMBL" id="KAL3421011.1"/>
    </source>
</evidence>